<sequence>MHILIIGTVRPAHQKALEMGHEISLIIDKKNVRPSDVNVSYRKIMMMEADASIQEYQAVADAIHQHSPVDAICCFNDTAQEHAIAVAEKLKLPFSIDLATLDVLYNKQKTRALLHAKGLDDTQFREVTSVDDITDFFREVNAPIIVKPFDSTGSSGIIRIKSAADINQEMQRFFDAKHTFPAIAEEFLQGKEYSVEAFSENGEHVILGITEKLKDKETFIENGHAFPASISLRDKENIESFVRDMLSVVGIKNGLSHTEVMLTEKGPKLIESHSRAGGDRIFKLIELVTGIDVFEIQIRQTLGEKVLTEVQDAVNAIEGKAAAIRFLSLGFDTNTKLVSIDNIEAAQAVEGVVEVMPMKEAGSTMGVVTDSFARTVWAVAKADSPERALEQADKSLQTLKINLNWEMQ</sequence>
<proteinExistence type="predicted"/>
<keyword evidence="7" id="KW-1185">Reference proteome</keyword>
<dbReference type="Gene3D" id="3.30.470.20">
    <property type="entry name" value="ATP-grasp fold, B domain"/>
    <property type="match status" value="1"/>
</dbReference>
<dbReference type="Gene3D" id="3.40.50.20">
    <property type="match status" value="1"/>
</dbReference>
<organism evidence="6 7">
    <name type="scientific">Fluctibacter corallii</name>
    <dbReference type="NCBI Taxonomy" id="2984329"/>
    <lineage>
        <taxon>Bacteria</taxon>
        <taxon>Pseudomonadati</taxon>
        <taxon>Pseudomonadota</taxon>
        <taxon>Gammaproteobacteria</taxon>
        <taxon>Alteromonadales</taxon>
        <taxon>Alteromonadaceae</taxon>
        <taxon>Fluctibacter</taxon>
    </lineage>
</organism>
<gene>
    <name evidence="6" type="ORF">OE749_07050</name>
</gene>
<keyword evidence="1" id="KW-0436">Ligase</keyword>
<dbReference type="PANTHER" id="PTHR43585">
    <property type="entry name" value="FUMIPYRROLE BIOSYNTHESIS PROTEIN C"/>
    <property type="match status" value="1"/>
</dbReference>
<dbReference type="Pfam" id="PF13535">
    <property type="entry name" value="ATP-grasp_4"/>
    <property type="match status" value="1"/>
</dbReference>
<evidence type="ECO:0000256" key="4">
    <source>
        <dbReference type="PROSITE-ProRule" id="PRU00409"/>
    </source>
</evidence>
<keyword evidence="2 4" id="KW-0547">Nucleotide-binding</keyword>
<dbReference type="InterPro" id="IPR011761">
    <property type="entry name" value="ATP-grasp"/>
</dbReference>
<accession>A0ABT3A786</accession>
<protein>
    <submittedName>
        <fullName evidence="6">ATP-grasp domain-containing protein</fullName>
    </submittedName>
</protein>
<dbReference type="SUPFAM" id="SSF56059">
    <property type="entry name" value="Glutathione synthetase ATP-binding domain-like"/>
    <property type="match status" value="1"/>
</dbReference>
<comment type="caution">
    <text evidence="6">The sequence shown here is derived from an EMBL/GenBank/DDBJ whole genome shotgun (WGS) entry which is preliminary data.</text>
</comment>
<name>A0ABT3A786_9ALTE</name>
<evidence type="ECO:0000313" key="6">
    <source>
        <dbReference type="EMBL" id="MCV2884447.1"/>
    </source>
</evidence>
<evidence type="ECO:0000256" key="2">
    <source>
        <dbReference type="ARBA" id="ARBA00022741"/>
    </source>
</evidence>
<evidence type="ECO:0000259" key="5">
    <source>
        <dbReference type="PROSITE" id="PS50975"/>
    </source>
</evidence>
<evidence type="ECO:0000313" key="7">
    <source>
        <dbReference type="Proteomes" id="UP001652504"/>
    </source>
</evidence>
<dbReference type="Pfam" id="PF18603">
    <property type="entry name" value="LAL_C2"/>
    <property type="match status" value="1"/>
</dbReference>
<dbReference type="Proteomes" id="UP001652504">
    <property type="component" value="Unassembled WGS sequence"/>
</dbReference>
<reference evidence="6 7" key="1">
    <citation type="submission" date="2022-10" db="EMBL/GenBank/DDBJ databases">
        <title>Aestuariibacter sp. AA17 isolated from Montipora capitata coral fragment.</title>
        <authorList>
            <person name="Emsley S.A."/>
            <person name="Pfannmuller K.M."/>
            <person name="Loughran R.M."/>
            <person name="Shlafstein M."/>
            <person name="Papke E."/>
            <person name="Saw J.H."/>
            <person name="Ushijima B."/>
            <person name="Videau P."/>
        </authorList>
    </citation>
    <scope>NUCLEOTIDE SEQUENCE [LARGE SCALE GENOMIC DNA]</scope>
    <source>
        <strain evidence="6 7">AA17</strain>
    </source>
</reference>
<evidence type="ECO:0000256" key="3">
    <source>
        <dbReference type="ARBA" id="ARBA00022840"/>
    </source>
</evidence>
<dbReference type="PANTHER" id="PTHR43585:SF2">
    <property type="entry name" value="ATP-GRASP ENZYME FSQD"/>
    <property type="match status" value="1"/>
</dbReference>
<dbReference type="EMBL" id="JAOWKX010000003">
    <property type="protein sequence ID" value="MCV2884447.1"/>
    <property type="molecule type" value="Genomic_DNA"/>
</dbReference>
<dbReference type="InterPro" id="IPR040570">
    <property type="entry name" value="LAL_C2"/>
</dbReference>
<dbReference type="InterPro" id="IPR052032">
    <property type="entry name" value="ATP-dep_AA_Ligase"/>
</dbReference>
<dbReference type="RefSeq" id="WP_263711711.1">
    <property type="nucleotide sequence ID" value="NZ_JAOWKX010000003.1"/>
</dbReference>
<evidence type="ECO:0000256" key="1">
    <source>
        <dbReference type="ARBA" id="ARBA00022598"/>
    </source>
</evidence>
<dbReference type="PROSITE" id="PS50975">
    <property type="entry name" value="ATP_GRASP"/>
    <property type="match status" value="1"/>
</dbReference>
<feature type="domain" description="ATP-grasp" evidence="5">
    <location>
        <begin position="111"/>
        <end position="302"/>
    </location>
</feature>
<keyword evidence="3 4" id="KW-0067">ATP-binding</keyword>